<evidence type="ECO:0000256" key="2">
    <source>
        <dbReference type="ARBA" id="ARBA00023315"/>
    </source>
</evidence>
<reference evidence="4 5" key="1">
    <citation type="submission" date="2019-06" db="EMBL/GenBank/DDBJ databases">
        <title>Sequencing the genomes of 1000 actinobacteria strains.</title>
        <authorList>
            <person name="Klenk H.-P."/>
        </authorList>
    </citation>
    <scope>NUCLEOTIDE SEQUENCE [LARGE SCALE GENOMIC DNA]</scope>
    <source>
        <strain evidence="4 5">DSM 21947</strain>
    </source>
</reference>
<keyword evidence="5" id="KW-1185">Reference proteome</keyword>
<dbReference type="Gene3D" id="3.40.630.30">
    <property type="match status" value="1"/>
</dbReference>
<dbReference type="EMBL" id="VFRA01000001">
    <property type="protein sequence ID" value="TQO18949.1"/>
    <property type="molecule type" value="Genomic_DNA"/>
</dbReference>
<dbReference type="GO" id="GO:0016747">
    <property type="term" value="F:acyltransferase activity, transferring groups other than amino-acyl groups"/>
    <property type="evidence" value="ECO:0007669"/>
    <property type="project" value="InterPro"/>
</dbReference>
<dbReference type="InterPro" id="IPR050832">
    <property type="entry name" value="Bact_Acetyltransf"/>
</dbReference>
<gene>
    <name evidence="4" type="ORF">FB472_0480</name>
</gene>
<dbReference type="OrthoDB" id="3174517at2"/>
<dbReference type="AlphaFoldDB" id="A0A8H2K592"/>
<evidence type="ECO:0000256" key="1">
    <source>
        <dbReference type="ARBA" id="ARBA00022679"/>
    </source>
</evidence>
<dbReference type="RefSeq" id="WP_141989485.1">
    <property type="nucleotide sequence ID" value="NZ_VFRA01000001.1"/>
</dbReference>
<name>A0A8H2K592_9MICO</name>
<dbReference type="InterPro" id="IPR016181">
    <property type="entry name" value="Acyl_CoA_acyltransferase"/>
</dbReference>
<dbReference type="InterPro" id="IPR000182">
    <property type="entry name" value="GNAT_dom"/>
</dbReference>
<feature type="domain" description="N-acetyltransferase" evidence="3">
    <location>
        <begin position="8"/>
        <end position="152"/>
    </location>
</feature>
<proteinExistence type="predicted"/>
<sequence length="152" mass="16949">MPQFRPVPVTDALAHELLTEYFSYRAETFPTPSGYVTTFPTPEQFEPPRGVFMIVEGPGSALGCGGIRQLDEGRFEVKHLWVRPDGRSAGLGRKILGELERQARHWEATELVLDTNESLAAAGGLYRSSGFDPCEPYNDNPNATTWYRKSLS</sequence>
<dbReference type="SUPFAM" id="SSF55729">
    <property type="entry name" value="Acyl-CoA N-acyltransferases (Nat)"/>
    <property type="match status" value="1"/>
</dbReference>
<evidence type="ECO:0000313" key="5">
    <source>
        <dbReference type="Proteomes" id="UP000316560"/>
    </source>
</evidence>
<dbReference type="Pfam" id="PF00583">
    <property type="entry name" value="Acetyltransf_1"/>
    <property type="match status" value="1"/>
</dbReference>
<dbReference type="PANTHER" id="PTHR43877">
    <property type="entry name" value="AMINOALKYLPHOSPHONATE N-ACETYLTRANSFERASE-RELATED-RELATED"/>
    <property type="match status" value="1"/>
</dbReference>
<accession>A0A8H2K592</accession>
<dbReference type="PANTHER" id="PTHR43877:SF2">
    <property type="entry name" value="AMINOALKYLPHOSPHONATE N-ACETYLTRANSFERASE-RELATED"/>
    <property type="match status" value="1"/>
</dbReference>
<evidence type="ECO:0000259" key="3">
    <source>
        <dbReference type="PROSITE" id="PS51186"/>
    </source>
</evidence>
<keyword evidence="1 4" id="KW-0808">Transferase</keyword>
<evidence type="ECO:0000313" key="4">
    <source>
        <dbReference type="EMBL" id="TQO18949.1"/>
    </source>
</evidence>
<dbReference type="Proteomes" id="UP000316560">
    <property type="component" value="Unassembled WGS sequence"/>
</dbReference>
<organism evidence="4 5">
    <name type="scientific">Rhodoglobus vestalii</name>
    <dbReference type="NCBI Taxonomy" id="193384"/>
    <lineage>
        <taxon>Bacteria</taxon>
        <taxon>Bacillati</taxon>
        <taxon>Actinomycetota</taxon>
        <taxon>Actinomycetes</taxon>
        <taxon>Micrococcales</taxon>
        <taxon>Microbacteriaceae</taxon>
        <taxon>Rhodoglobus</taxon>
    </lineage>
</organism>
<keyword evidence="2" id="KW-0012">Acyltransferase</keyword>
<dbReference type="PROSITE" id="PS51186">
    <property type="entry name" value="GNAT"/>
    <property type="match status" value="1"/>
</dbReference>
<dbReference type="CDD" id="cd04301">
    <property type="entry name" value="NAT_SF"/>
    <property type="match status" value="1"/>
</dbReference>
<comment type="caution">
    <text evidence="4">The sequence shown here is derived from an EMBL/GenBank/DDBJ whole genome shotgun (WGS) entry which is preliminary data.</text>
</comment>
<protein>
    <submittedName>
        <fullName evidence="4">Acetyltransferase (GNAT) family protein</fullName>
    </submittedName>
</protein>